<evidence type="ECO:0000256" key="2">
    <source>
        <dbReference type="SAM" id="SignalP"/>
    </source>
</evidence>
<protein>
    <recommendedName>
        <fullName evidence="5">Secreted protein</fullName>
    </recommendedName>
</protein>
<feature type="signal peptide" evidence="2">
    <location>
        <begin position="1"/>
        <end position="23"/>
    </location>
</feature>
<accession>A0A2Z2J4Z5</accession>
<dbReference type="EMBL" id="CP021252">
    <property type="protein sequence ID" value="ART21904.1"/>
    <property type="molecule type" value="Genomic_DNA"/>
</dbReference>
<dbReference type="PROSITE" id="PS51257">
    <property type="entry name" value="PROKAR_LIPOPROTEIN"/>
    <property type="match status" value="1"/>
</dbReference>
<dbReference type="Proteomes" id="UP000250197">
    <property type="component" value="Chromosome"/>
</dbReference>
<dbReference type="AlphaFoldDB" id="A0A2Z2J4Z5"/>
<evidence type="ECO:0000256" key="1">
    <source>
        <dbReference type="SAM" id="MobiDB-lite"/>
    </source>
</evidence>
<keyword evidence="2" id="KW-0732">Signal</keyword>
<feature type="region of interest" description="Disordered" evidence="1">
    <location>
        <begin position="40"/>
        <end position="74"/>
    </location>
</feature>
<evidence type="ECO:0000313" key="4">
    <source>
        <dbReference type="Proteomes" id="UP000250197"/>
    </source>
</evidence>
<sequence length="205" mass="21937">MLVGAMKKLAPLLALLLAGCSGADTVDNAASFTTNNAVGAVDEQAPNAETSGAASVSEEPETTSNSAPRDTTFSKIFGEQAEAAGARDYLEKHGKFDTALMKDSLNTAGLQLSDAEVTEYGQWVCEWVDPGIRYTVAMEGNGDSLQGDLHGTYDLLIKDTVEWLPEHRGITVSPEQVEKALPQAVLTTCLDEKSKQEILDKPGWF</sequence>
<evidence type="ECO:0000313" key="3">
    <source>
        <dbReference type="EMBL" id="ART21904.1"/>
    </source>
</evidence>
<dbReference type="KEGG" id="cstr:CBE89_10705"/>
<evidence type="ECO:0008006" key="5">
    <source>
        <dbReference type="Google" id="ProtNLM"/>
    </source>
</evidence>
<feature type="chain" id="PRO_5038817708" description="Secreted protein" evidence="2">
    <location>
        <begin position="24"/>
        <end position="205"/>
    </location>
</feature>
<name>A0A2Z2J4Z5_CORST</name>
<gene>
    <name evidence="3" type="ORF">CBE89_10705</name>
</gene>
<feature type="compositionally biased region" description="Polar residues" evidence="1">
    <location>
        <begin position="62"/>
        <end position="74"/>
    </location>
</feature>
<organism evidence="3 4">
    <name type="scientific">Corynebacterium striatum</name>
    <dbReference type="NCBI Taxonomy" id="43770"/>
    <lineage>
        <taxon>Bacteria</taxon>
        <taxon>Bacillati</taxon>
        <taxon>Actinomycetota</taxon>
        <taxon>Actinomycetes</taxon>
        <taxon>Mycobacteriales</taxon>
        <taxon>Corynebacteriaceae</taxon>
        <taxon>Corynebacterium</taxon>
    </lineage>
</organism>
<proteinExistence type="predicted"/>
<reference evidence="3 4" key="1">
    <citation type="submission" date="2017-05" db="EMBL/GenBank/DDBJ databases">
        <title>Complete genome sequence of Corynebacterium striatum KC-Na-1 isolated from Neophocaena asiaeorientalis in Korea.</title>
        <authorList>
            <person name="Kim J.H."/>
            <person name="Lee K."/>
        </authorList>
    </citation>
    <scope>NUCLEOTIDE SEQUENCE [LARGE SCALE GENOMIC DNA]</scope>
    <source>
        <strain evidence="3 4">KC-Na-01</strain>
    </source>
</reference>